<keyword evidence="9 21" id="KW-0418">Kinase</keyword>
<evidence type="ECO:0000259" key="20">
    <source>
        <dbReference type="PROSITE" id="PS51473"/>
    </source>
</evidence>
<dbReference type="Proteomes" id="UP000321947">
    <property type="component" value="Unassembled WGS sequence"/>
</dbReference>
<name>A0A5D3BRV5_CUCMM</name>
<dbReference type="PROSITE" id="PS00108">
    <property type="entry name" value="PROTEIN_KINASE_ST"/>
    <property type="match status" value="1"/>
</dbReference>
<reference evidence="21 22" key="1">
    <citation type="submission" date="2019-08" db="EMBL/GenBank/DDBJ databases">
        <title>Draft genome sequences of two oriental melons (Cucumis melo L. var makuwa).</title>
        <authorList>
            <person name="Kwon S.-Y."/>
        </authorList>
    </citation>
    <scope>NUCLEOTIDE SEQUENCE [LARGE SCALE GENOMIC DNA]</scope>
    <source>
        <strain evidence="22">cv. Chang Bougi</strain>
        <tissue evidence="21">Leaf</tissue>
    </source>
</reference>
<dbReference type="FunFam" id="1.10.510.10:FF:000336">
    <property type="entry name" value="Cysteine-rich receptor-like protein kinase 2"/>
    <property type="match status" value="1"/>
</dbReference>
<feature type="transmembrane region" description="Helical" evidence="18">
    <location>
        <begin position="12"/>
        <end position="31"/>
    </location>
</feature>
<dbReference type="CDD" id="cd23509">
    <property type="entry name" value="Gnk2-like"/>
    <property type="match status" value="2"/>
</dbReference>
<evidence type="ECO:0000256" key="17">
    <source>
        <dbReference type="SAM" id="MobiDB-lite"/>
    </source>
</evidence>
<dbReference type="InterPro" id="IPR000719">
    <property type="entry name" value="Prot_kinase_dom"/>
</dbReference>
<evidence type="ECO:0000256" key="3">
    <source>
        <dbReference type="ARBA" id="ARBA00022553"/>
    </source>
</evidence>
<evidence type="ECO:0000256" key="2">
    <source>
        <dbReference type="ARBA" id="ARBA00022527"/>
    </source>
</evidence>
<evidence type="ECO:0000256" key="1">
    <source>
        <dbReference type="ARBA" id="ARBA00004167"/>
    </source>
</evidence>
<keyword evidence="3" id="KW-0597">Phosphoprotein</keyword>
<dbReference type="PROSITE" id="PS51473">
    <property type="entry name" value="GNK2"/>
    <property type="match status" value="2"/>
</dbReference>
<keyword evidence="8" id="KW-0547">Nucleotide-binding</keyword>
<feature type="domain" description="Gnk2-homologous" evidence="20">
    <location>
        <begin position="145"/>
        <end position="245"/>
    </location>
</feature>
<dbReference type="FunFam" id="3.30.200.20:FF:000177">
    <property type="entry name" value="Cysteine-rich receptor-like protein kinase 2"/>
    <property type="match status" value="1"/>
</dbReference>
<dbReference type="Gene3D" id="3.30.430.20">
    <property type="entry name" value="Gnk2 domain, C-X8-C-X2-C motif"/>
    <property type="match status" value="2"/>
</dbReference>
<evidence type="ECO:0000256" key="13">
    <source>
        <dbReference type="ARBA" id="ARBA00023170"/>
    </source>
</evidence>
<evidence type="ECO:0000256" key="7">
    <source>
        <dbReference type="ARBA" id="ARBA00022737"/>
    </source>
</evidence>
<evidence type="ECO:0000256" key="10">
    <source>
        <dbReference type="ARBA" id="ARBA00022840"/>
    </source>
</evidence>
<keyword evidence="7" id="KW-0677">Repeat</keyword>
<dbReference type="GO" id="GO:0005524">
    <property type="term" value="F:ATP binding"/>
    <property type="evidence" value="ECO:0007669"/>
    <property type="project" value="UniProtKB-KW"/>
</dbReference>
<dbReference type="EMBL" id="SSTD01016420">
    <property type="protein sequence ID" value="TYK00819.1"/>
    <property type="molecule type" value="Genomic_DNA"/>
</dbReference>
<evidence type="ECO:0000256" key="15">
    <source>
        <dbReference type="ARBA" id="ARBA00047558"/>
    </source>
</evidence>
<comment type="catalytic activity">
    <reaction evidence="16">
        <text>L-threonyl-[protein] + ATP = O-phospho-L-threonyl-[protein] + ADP + H(+)</text>
        <dbReference type="Rhea" id="RHEA:46608"/>
        <dbReference type="Rhea" id="RHEA-COMP:11060"/>
        <dbReference type="Rhea" id="RHEA-COMP:11605"/>
        <dbReference type="ChEBI" id="CHEBI:15378"/>
        <dbReference type="ChEBI" id="CHEBI:30013"/>
        <dbReference type="ChEBI" id="CHEBI:30616"/>
        <dbReference type="ChEBI" id="CHEBI:61977"/>
        <dbReference type="ChEBI" id="CHEBI:456216"/>
    </reaction>
</comment>
<keyword evidence="13 21" id="KW-0675">Receptor</keyword>
<protein>
    <submittedName>
        <fullName evidence="21">Cysteine-rich receptor-like protein kinase 42</fullName>
    </submittedName>
</protein>
<evidence type="ECO:0000256" key="16">
    <source>
        <dbReference type="ARBA" id="ARBA00047951"/>
    </source>
</evidence>
<dbReference type="SMART" id="SM00220">
    <property type="entry name" value="S_TKc"/>
    <property type="match status" value="1"/>
</dbReference>
<accession>A0A5D3BRV5</accession>
<dbReference type="InterPro" id="IPR002902">
    <property type="entry name" value="GNK2"/>
</dbReference>
<keyword evidence="11 18" id="KW-1133">Transmembrane helix</keyword>
<keyword evidence="2" id="KW-0723">Serine/threonine-protein kinase</keyword>
<feature type="domain" description="Protein kinase" evidence="19">
    <location>
        <begin position="353"/>
        <end position="638"/>
    </location>
</feature>
<dbReference type="AlphaFoldDB" id="A0A5D3BRV5"/>
<dbReference type="FunFam" id="3.30.430.20:FF:000029">
    <property type="entry name" value="Cysteine-rich receptor-like protein kinase 42"/>
    <property type="match status" value="1"/>
</dbReference>
<dbReference type="Pfam" id="PF07714">
    <property type="entry name" value="PK_Tyr_Ser-Thr"/>
    <property type="match status" value="1"/>
</dbReference>
<dbReference type="InterPro" id="IPR052059">
    <property type="entry name" value="CR_Ser/Thr_kinase"/>
</dbReference>
<gene>
    <name evidence="21" type="ORF">E5676_scaffold1545G00200</name>
</gene>
<dbReference type="InterPro" id="IPR008271">
    <property type="entry name" value="Ser/Thr_kinase_AS"/>
</dbReference>
<evidence type="ECO:0000256" key="8">
    <source>
        <dbReference type="ARBA" id="ARBA00022741"/>
    </source>
</evidence>
<dbReference type="Gene3D" id="3.30.200.20">
    <property type="entry name" value="Phosphorylase Kinase, domain 1"/>
    <property type="match status" value="1"/>
</dbReference>
<evidence type="ECO:0000256" key="18">
    <source>
        <dbReference type="SAM" id="Phobius"/>
    </source>
</evidence>
<comment type="catalytic activity">
    <reaction evidence="15">
        <text>L-seryl-[protein] + ATP = O-phospho-L-seryl-[protein] + ADP + H(+)</text>
        <dbReference type="Rhea" id="RHEA:17989"/>
        <dbReference type="Rhea" id="RHEA-COMP:9863"/>
        <dbReference type="Rhea" id="RHEA-COMP:11604"/>
        <dbReference type="ChEBI" id="CHEBI:15378"/>
        <dbReference type="ChEBI" id="CHEBI:29999"/>
        <dbReference type="ChEBI" id="CHEBI:30616"/>
        <dbReference type="ChEBI" id="CHEBI:83421"/>
        <dbReference type="ChEBI" id="CHEBI:456216"/>
    </reaction>
</comment>
<dbReference type="InterPro" id="IPR001245">
    <property type="entry name" value="Ser-Thr/Tyr_kinase_cat_dom"/>
</dbReference>
<feature type="transmembrane region" description="Helical" evidence="18">
    <location>
        <begin position="291"/>
        <end position="317"/>
    </location>
</feature>
<dbReference type="FunFam" id="3.30.430.20:FF:000015">
    <property type="entry name" value="Cysteine-rich receptor-like protein kinase 3"/>
    <property type="match status" value="1"/>
</dbReference>
<evidence type="ECO:0000259" key="19">
    <source>
        <dbReference type="PROSITE" id="PS50011"/>
    </source>
</evidence>
<sequence>MASIFTHSSTQFPIHGVPFFFFFFLFFSVSLSDPRISQSGSICGTVKPPPSSRFIPTFIEEMEAISELLTTRSWTTHFVNSTPPMFALSQCFNDLSHTDCLLCYAASRTSLPRCLPAISARIFLDGCFLRYDNYSFYKESTDSLRDSVNCTSELGEIDESERLGFGENVRAVVETVTTTAMEKGGFGVGEVNGMFGLAQCWGSVEPEGCRACLEKAKRSIGRCLPSKEGRAMNAGCYLRYSTVKFYNDKDEERDHDVVVFQKETGDLTAASSLSNPLNGSGETSGFSGRRAVVTIALASAASLIVFFSAVFACYTRISKFKKEKKRQSLIPVSFKDSDLNFKYETLEKATNYFNPSNKIGQGGAGSVYKGTLPNGQIVAVKRLVFHTRQWVDEFFNEVNLIRGIQHKNLVALLGCSIEGPESLLVYEYVPNGSLDQFIFDKNKAQILTWKQRFNIIVGTAEGLAHLHEGCKIRIIHRDIKSSNVLLDENFNPKIADFGLARHFAADQSHLSTGIAGTLGYIAPEYLVRGQLTEKADVYSFGVLILEIVCGRRNSSFTENSTPLLQTVWDLYKTERLTAAIDTSLNKDYPAKEAMDVLQIGLLCTQALASLRPSMATIVKLLTSDVERKVGIPEQPPFLNPCGPSRRSCRISSLVSHAVSKLEVSSCTSSDSAFSSNLPSRSGDFAELNSN</sequence>
<dbReference type="Pfam" id="PF01657">
    <property type="entry name" value="Stress-antifung"/>
    <property type="match status" value="2"/>
</dbReference>
<dbReference type="PROSITE" id="PS50011">
    <property type="entry name" value="PROTEIN_KINASE_DOM"/>
    <property type="match status" value="1"/>
</dbReference>
<evidence type="ECO:0000256" key="6">
    <source>
        <dbReference type="ARBA" id="ARBA00022729"/>
    </source>
</evidence>
<dbReference type="Gene3D" id="1.10.510.10">
    <property type="entry name" value="Transferase(Phosphotransferase) domain 1"/>
    <property type="match status" value="1"/>
</dbReference>
<keyword evidence="10" id="KW-0067">ATP-binding</keyword>
<evidence type="ECO:0000313" key="21">
    <source>
        <dbReference type="EMBL" id="TYK00819.1"/>
    </source>
</evidence>
<dbReference type="SUPFAM" id="SSF56112">
    <property type="entry name" value="Protein kinase-like (PK-like)"/>
    <property type="match status" value="1"/>
</dbReference>
<dbReference type="CDD" id="cd14066">
    <property type="entry name" value="STKc_IRAK"/>
    <property type="match status" value="1"/>
</dbReference>
<evidence type="ECO:0000256" key="11">
    <source>
        <dbReference type="ARBA" id="ARBA00022989"/>
    </source>
</evidence>
<feature type="region of interest" description="Disordered" evidence="17">
    <location>
        <begin position="668"/>
        <end position="690"/>
    </location>
</feature>
<keyword evidence="14" id="KW-0325">Glycoprotein</keyword>
<dbReference type="InterPro" id="IPR011009">
    <property type="entry name" value="Kinase-like_dom_sf"/>
</dbReference>
<evidence type="ECO:0000313" key="22">
    <source>
        <dbReference type="Proteomes" id="UP000321947"/>
    </source>
</evidence>
<evidence type="ECO:0000256" key="9">
    <source>
        <dbReference type="ARBA" id="ARBA00022777"/>
    </source>
</evidence>
<comment type="subcellular location">
    <subcellularLocation>
        <location evidence="1">Membrane</location>
        <topology evidence="1">Single-pass membrane protein</topology>
    </subcellularLocation>
</comment>
<evidence type="ECO:0000256" key="12">
    <source>
        <dbReference type="ARBA" id="ARBA00023136"/>
    </source>
</evidence>
<evidence type="ECO:0000256" key="14">
    <source>
        <dbReference type="ARBA" id="ARBA00023180"/>
    </source>
</evidence>
<keyword evidence="12 18" id="KW-0472">Membrane</keyword>
<keyword evidence="4" id="KW-0808">Transferase</keyword>
<dbReference type="GO" id="GO:0016020">
    <property type="term" value="C:membrane"/>
    <property type="evidence" value="ECO:0007669"/>
    <property type="project" value="UniProtKB-SubCell"/>
</dbReference>
<dbReference type="PANTHER" id="PTHR47973">
    <property type="entry name" value="CYSTEINE-RICH RECEPTOR-LIKE PROTEIN KINASE 3"/>
    <property type="match status" value="1"/>
</dbReference>
<keyword evidence="6" id="KW-0732">Signal</keyword>
<keyword evidence="5 18" id="KW-0812">Transmembrane</keyword>
<proteinExistence type="predicted"/>
<evidence type="ECO:0000256" key="5">
    <source>
        <dbReference type="ARBA" id="ARBA00022692"/>
    </source>
</evidence>
<feature type="domain" description="Gnk2-homologous" evidence="20">
    <location>
        <begin position="36"/>
        <end position="136"/>
    </location>
</feature>
<dbReference type="GO" id="GO:0004674">
    <property type="term" value="F:protein serine/threonine kinase activity"/>
    <property type="evidence" value="ECO:0007669"/>
    <property type="project" value="UniProtKB-KW"/>
</dbReference>
<dbReference type="InterPro" id="IPR038408">
    <property type="entry name" value="GNK2_sf"/>
</dbReference>
<comment type="caution">
    <text evidence="21">The sequence shown here is derived from an EMBL/GenBank/DDBJ whole genome shotgun (WGS) entry which is preliminary data.</text>
</comment>
<organism evidence="21 22">
    <name type="scientific">Cucumis melo var. makuwa</name>
    <name type="common">Oriental melon</name>
    <dbReference type="NCBI Taxonomy" id="1194695"/>
    <lineage>
        <taxon>Eukaryota</taxon>
        <taxon>Viridiplantae</taxon>
        <taxon>Streptophyta</taxon>
        <taxon>Embryophyta</taxon>
        <taxon>Tracheophyta</taxon>
        <taxon>Spermatophyta</taxon>
        <taxon>Magnoliopsida</taxon>
        <taxon>eudicotyledons</taxon>
        <taxon>Gunneridae</taxon>
        <taxon>Pentapetalae</taxon>
        <taxon>rosids</taxon>
        <taxon>fabids</taxon>
        <taxon>Cucurbitales</taxon>
        <taxon>Cucurbitaceae</taxon>
        <taxon>Benincaseae</taxon>
        <taxon>Cucumis</taxon>
    </lineage>
</organism>
<evidence type="ECO:0000256" key="4">
    <source>
        <dbReference type="ARBA" id="ARBA00022679"/>
    </source>
</evidence>